<keyword evidence="1" id="KW-0812">Transmembrane</keyword>
<feature type="domain" description="Acyltransferase 3" evidence="2">
    <location>
        <begin position="17"/>
        <end position="343"/>
    </location>
</feature>
<feature type="transmembrane region" description="Helical" evidence="1">
    <location>
        <begin position="63"/>
        <end position="87"/>
    </location>
</feature>
<keyword evidence="1" id="KW-1133">Transmembrane helix</keyword>
<feature type="transmembrane region" description="Helical" evidence="1">
    <location>
        <begin position="251"/>
        <end position="270"/>
    </location>
</feature>
<feature type="transmembrane region" description="Helical" evidence="1">
    <location>
        <begin position="355"/>
        <end position="376"/>
    </location>
</feature>
<evidence type="ECO:0000313" key="3">
    <source>
        <dbReference type="EMBL" id="MVN22045.1"/>
    </source>
</evidence>
<organism evidence="3 4">
    <name type="scientific">Mucilaginibacter arboris</name>
    <dbReference type="NCBI Taxonomy" id="2682090"/>
    <lineage>
        <taxon>Bacteria</taxon>
        <taxon>Pseudomonadati</taxon>
        <taxon>Bacteroidota</taxon>
        <taxon>Sphingobacteriia</taxon>
        <taxon>Sphingobacteriales</taxon>
        <taxon>Sphingobacteriaceae</taxon>
        <taxon>Mucilaginibacter</taxon>
    </lineage>
</organism>
<dbReference type="PANTHER" id="PTHR23028">
    <property type="entry name" value="ACETYLTRANSFERASE"/>
    <property type="match status" value="1"/>
</dbReference>
<evidence type="ECO:0000259" key="2">
    <source>
        <dbReference type="Pfam" id="PF01757"/>
    </source>
</evidence>
<feature type="transmembrane region" description="Helical" evidence="1">
    <location>
        <begin position="282"/>
        <end position="308"/>
    </location>
</feature>
<gene>
    <name evidence="3" type="ORF">GO621_10925</name>
</gene>
<keyword evidence="1" id="KW-0472">Membrane</keyword>
<reference evidence="3 4" key="1">
    <citation type="submission" date="2019-12" db="EMBL/GenBank/DDBJ databases">
        <title>Mucilaginibacter sp. HMF7410 genome sequencing and assembly.</title>
        <authorList>
            <person name="Kang H."/>
            <person name="Cha I."/>
            <person name="Kim H."/>
            <person name="Joh K."/>
        </authorList>
    </citation>
    <scope>NUCLEOTIDE SEQUENCE [LARGE SCALE GENOMIC DNA]</scope>
    <source>
        <strain evidence="3 4">HMF7410</strain>
    </source>
</reference>
<keyword evidence="3" id="KW-0808">Transferase</keyword>
<feature type="transmembrane region" description="Helical" evidence="1">
    <location>
        <begin position="320"/>
        <end position="343"/>
    </location>
</feature>
<dbReference type="AlphaFoldDB" id="A0A7K1SXJ5"/>
<dbReference type="Pfam" id="PF01757">
    <property type="entry name" value="Acyl_transf_3"/>
    <property type="match status" value="1"/>
</dbReference>
<feature type="transmembrane region" description="Helical" evidence="1">
    <location>
        <begin position="21"/>
        <end position="43"/>
    </location>
</feature>
<dbReference type="EMBL" id="WPIK01000009">
    <property type="protein sequence ID" value="MVN22045.1"/>
    <property type="molecule type" value="Genomic_DNA"/>
</dbReference>
<dbReference type="GO" id="GO:0016747">
    <property type="term" value="F:acyltransferase activity, transferring groups other than amino-acyl groups"/>
    <property type="evidence" value="ECO:0007669"/>
    <property type="project" value="InterPro"/>
</dbReference>
<evidence type="ECO:0000256" key="1">
    <source>
        <dbReference type="SAM" id="Phobius"/>
    </source>
</evidence>
<comment type="caution">
    <text evidence="3">The sequence shown here is derived from an EMBL/GenBank/DDBJ whole genome shotgun (WGS) entry which is preliminary data.</text>
</comment>
<keyword evidence="4" id="KW-1185">Reference proteome</keyword>
<feature type="transmembrane region" description="Helical" evidence="1">
    <location>
        <begin position="184"/>
        <end position="202"/>
    </location>
</feature>
<feature type="transmembrane region" description="Helical" evidence="1">
    <location>
        <begin position="222"/>
        <end position="239"/>
    </location>
</feature>
<name>A0A7K1SXJ5_9SPHI</name>
<keyword evidence="3" id="KW-0012">Acyltransferase</keyword>
<dbReference type="InterPro" id="IPR002656">
    <property type="entry name" value="Acyl_transf_3_dom"/>
</dbReference>
<dbReference type="InterPro" id="IPR050879">
    <property type="entry name" value="Acyltransferase_3"/>
</dbReference>
<proteinExistence type="predicted"/>
<dbReference type="PANTHER" id="PTHR23028:SF53">
    <property type="entry name" value="ACYL_TRANSF_3 DOMAIN-CONTAINING PROTEIN"/>
    <property type="match status" value="1"/>
</dbReference>
<accession>A0A7K1SXJ5</accession>
<dbReference type="GO" id="GO:0016020">
    <property type="term" value="C:membrane"/>
    <property type="evidence" value="ECO:0007669"/>
    <property type="project" value="TreeGrafter"/>
</dbReference>
<feature type="transmembrane region" description="Helical" evidence="1">
    <location>
        <begin position="161"/>
        <end position="177"/>
    </location>
</feature>
<evidence type="ECO:0000313" key="4">
    <source>
        <dbReference type="Proteomes" id="UP000462014"/>
    </source>
</evidence>
<protein>
    <submittedName>
        <fullName evidence="3">Acyltransferase family protein</fullName>
    </submittedName>
</protein>
<dbReference type="Proteomes" id="UP000462014">
    <property type="component" value="Unassembled WGS sequence"/>
</dbReference>
<dbReference type="RefSeq" id="WP_157566931.1">
    <property type="nucleotide sequence ID" value="NZ_WPIK01000009.1"/>
</dbReference>
<dbReference type="GO" id="GO:0009103">
    <property type="term" value="P:lipopolysaccharide biosynthetic process"/>
    <property type="evidence" value="ECO:0007669"/>
    <property type="project" value="TreeGrafter"/>
</dbReference>
<feature type="transmembrane region" description="Helical" evidence="1">
    <location>
        <begin position="108"/>
        <end position="125"/>
    </location>
</feature>
<sequence>MNDVIKSQKDLLKNRLIGLDIIRAIAILLVVWYHSFSILSPLIKLPYIGKAINKIRVLLDWIGPLGVDLFFVLSGFLIGTILIKSFIKNKVFKFSEIKQFWIRRWFRTIPNYYFFLTIAFTLYHFKYNTDFDWRYYLFLQNLISIHPQFFGEAWSLAVEEWFYLTLPIFLFFANMLLKNKKKQVILKVTFLLYLSIFIILRFVKAYSTTQLDFDSEIRKIVVYRLDSVMYGVIISYAMFFEKEFLFKRRRWLFWIGMIMFSVLVLMFFLASEHTEIYKTNMIFRIFIHSCYFIFIPFSFSLFIPSAYFFRDIRHRMIKKVILNISLASYSLYLIHYSIIYIPYFQDKNAVTIQVVMNYCLYWLIVISLSTINYKYFEKPIIKFREIFVNAE</sequence>